<dbReference type="GO" id="GO:0005509">
    <property type="term" value="F:calcium ion binding"/>
    <property type="evidence" value="ECO:0007669"/>
    <property type="project" value="InterPro"/>
</dbReference>
<evidence type="ECO:0000313" key="3">
    <source>
        <dbReference type="EMBL" id="MDC0827125.1"/>
    </source>
</evidence>
<keyword evidence="1" id="KW-0472">Membrane</keyword>
<feature type="domain" description="C2H2-type" evidence="2">
    <location>
        <begin position="599"/>
        <end position="612"/>
    </location>
</feature>
<gene>
    <name evidence="3" type="ORF">POG00_00205</name>
</gene>
<reference evidence="3" key="1">
    <citation type="submission" date="2023-01" db="EMBL/GenBank/DDBJ databases">
        <title>Human gut microbiome strain richness.</title>
        <authorList>
            <person name="Chen-Liaw A."/>
        </authorList>
    </citation>
    <scope>NUCLEOTIDE SEQUENCE</scope>
    <source>
        <strain evidence="3">D55st1_G4_D55t1_190419</strain>
    </source>
</reference>
<dbReference type="InterPro" id="IPR014756">
    <property type="entry name" value="Ig_E-set"/>
</dbReference>
<evidence type="ECO:0000256" key="1">
    <source>
        <dbReference type="SAM" id="Phobius"/>
    </source>
</evidence>
<dbReference type="GO" id="GO:0016020">
    <property type="term" value="C:membrane"/>
    <property type="evidence" value="ECO:0007669"/>
    <property type="project" value="InterPro"/>
</dbReference>
<dbReference type="AlphaFoldDB" id="A0AAW6FNR0"/>
<proteinExistence type="predicted"/>
<organism evidence="3 4">
    <name type="scientific">Faecalitalea cylindroides</name>
    <dbReference type="NCBI Taxonomy" id="39483"/>
    <lineage>
        <taxon>Bacteria</taxon>
        <taxon>Bacillati</taxon>
        <taxon>Bacillota</taxon>
        <taxon>Erysipelotrichia</taxon>
        <taxon>Erysipelotrichales</taxon>
        <taxon>Erysipelotrichaceae</taxon>
        <taxon>Faecalitalea</taxon>
    </lineage>
</organism>
<sequence>MKKRIWNKVVSIFTAILLVVGLVPNTTITALAAETNIVYVGGVALTGSSGSITYATTNENGEVITEGATADNYNIKWDGSTLTLRNATIKTALEYSSGPPNSLIPGAAIGVLNQSGDANLTVTLEGDNTIDDVNIGIYVLAHSSTTGTANLTITGNGSLTTSGFQNGIRIQSNNGDATLSIQNAAVEATVTDWGDGIMIHSGESSNASLSVEGGSLTTDGNGNSGAGIRYSFGPSGSGSGTPSLTVSGNAIVKASGGDGGITSYSSPVTPSGTGIVFNNGTGTVYGNVTLQEDITINQGESLTIRDGASLNTGNNKVTVNGGTLNGEDKITGTVKYTPSITTASLPEGKVNEEYATSLSANGSEPITWNVTDGNLPTGLNLSTNGKITGIPTAPDNYVFTVTASNDVGSVSKELTITVKDVDPIYSIQNSGDISFADAIEGYTPEVKTIMITNDGNQPITLDQPSSTSFDVGTLSKTELNVGETAEFTVQPKNGLLAGSYDEDIKITGTNNGKSVSTKVNVKFNVKHNAIKVERKDPTCTEKGNIEYWYCEACRKYFQDEALTKELKQEETILPATGHNLTKVDEKKPTVDAAGNIEYWYCEVCNKYFSDEKAEHEITLEDTIIAKLPKFVSGANQEWTKGNKDGLTFKIDTDIKEFKKVLVDGKELKDTDYDIKSGSTILTLKPSFLDTLSAGKHKIRFEFNTGSVEAYFTVKDKENSSQTESANTGVQNKYGLWIVLLLVAAGGLAGFGILSKRRKNHK</sequence>
<dbReference type="Pfam" id="PF12874">
    <property type="entry name" value="zf-met"/>
    <property type="match status" value="1"/>
</dbReference>
<comment type="caution">
    <text evidence="3">The sequence shown here is derived from an EMBL/GenBank/DDBJ whole genome shotgun (WGS) entry which is preliminary data.</text>
</comment>
<dbReference type="SUPFAM" id="SSF49313">
    <property type="entry name" value="Cadherin-like"/>
    <property type="match status" value="1"/>
</dbReference>
<dbReference type="Gene3D" id="2.60.40.10">
    <property type="entry name" value="Immunoglobulins"/>
    <property type="match status" value="2"/>
</dbReference>
<dbReference type="SUPFAM" id="SSF81296">
    <property type="entry name" value="E set domains"/>
    <property type="match status" value="1"/>
</dbReference>
<keyword evidence="1" id="KW-0812">Transmembrane</keyword>
<keyword evidence="1" id="KW-1133">Transmembrane helix</keyword>
<name>A0AAW6FNR0_9FIRM</name>
<dbReference type="RefSeq" id="WP_195190618.1">
    <property type="nucleotide sequence ID" value="NZ_JADMUL010000001.1"/>
</dbReference>
<evidence type="ECO:0000313" key="4">
    <source>
        <dbReference type="Proteomes" id="UP001220658"/>
    </source>
</evidence>
<evidence type="ECO:0000259" key="2">
    <source>
        <dbReference type="Pfam" id="PF12874"/>
    </source>
</evidence>
<accession>A0AAW6FNR0</accession>
<dbReference type="InterPro" id="IPR013783">
    <property type="entry name" value="Ig-like_fold"/>
</dbReference>
<dbReference type="InterPro" id="IPR015919">
    <property type="entry name" value="Cadherin-like_sf"/>
</dbReference>
<feature type="transmembrane region" description="Helical" evidence="1">
    <location>
        <begin position="733"/>
        <end position="753"/>
    </location>
</feature>
<dbReference type="Proteomes" id="UP001220658">
    <property type="component" value="Unassembled WGS sequence"/>
</dbReference>
<dbReference type="EMBL" id="JAQNCK010000001">
    <property type="protein sequence ID" value="MDC0827125.1"/>
    <property type="molecule type" value="Genomic_DNA"/>
</dbReference>
<dbReference type="InterPro" id="IPR013087">
    <property type="entry name" value="Znf_C2H2_type"/>
</dbReference>
<protein>
    <submittedName>
        <fullName evidence="3">Ig domain-containing protein</fullName>
    </submittedName>
</protein>